<dbReference type="GO" id="GO:0005737">
    <property type="term" value="C:cytoplasm"/>
    <property type="evidence" value="ECO:0007669"/>
    <property type="project" value="TreeGrafter"/>
</dbReference>
<dbReference type="AlphaFoldDB" id="A0A840UEU9"/>
<dbReference type="Gene3D" id="3.30.1060.10">
    <property type="entry name" value="Peptide methionine sulphoxide reductase MsrA"/>
    <property type="match status" value="1"/>
</dbReference>
<dbReference type="InterPro" id="IPR002569">
    <property type="entry name" value="Met_Sox_Rdtase_MsrA_dom"/>
</dbReference>
<evidence type="ECO:0000256" key="1">
    <source>
        <dbReference type="ARBA" id="ARBA00023002"/>
    </source>
</evidence>
<sequence>MFIKTIYFSGGSFYELQKVFSRIKGVVNVTAGYINAGMTAPMYMQILNGNIDAVMGIKIEYNPKKIDLSTLLDVLFTVIDPYSEDKQGKCSGRMYRTGIYYCENEDLPIIQLYMNFIISKGKAPVITTANITVNDPSSGKTYRKCYVETKKLENFYAAEEIHQNYLHKNPTKKTFIDFARLKELSIIDN</sequence>
<dbReference type="Pfam" id="PF01625">
    <property type="entry name" value="PMSR"/>
    <property type="match status" value="1"/>
</dbReference>
<comment type="caution">
    <text evidence="6">The sequence shown here is derived from an EMBL/GenBank/DDBJ whole genome shotgun (WGS) entry which is preliminary data.</text>
</comment>
<protein>
    <recommendedName>
        <fullName evidence="4">Peptide methionine sulfoxide reductase MsrA</fullName>
        <shortName evidence="4">Protein-methionine-S-oxide reductase</shortName>
        <ecNumber evidence="4">1.8.4.11</ecNumber>
    </recommendedName>
    <alternativeName>
        <fullName evidence="4">Peptide-methionine (S)-S-oxide reductase</fullName>
        <shortName evidence="4">Peptide Met(O) reductase</shortName>
    </alternativeName>
</protein>
<dbReference type="GO" id="GO:0008113">
    <property type="term" value="F:peptide-methionine (S)-S-oxide reductase activity"/>
    <property type="evidence" value="ECO:0007669"/>
    <property type="project" value="UniProtKB-UniRule"/>
</dbReference>
<dbReference type="EC" id="1.8.4.11" evidence="4"/>
<dbReference type="NCBIfam" id="TIGR00401">
    <property type="entry name" value="msrA"/>
    <property type="match status" value="1"/>
</dbReference>
<comment type="similarity">
    <text evidence="4">Belongs to the MsrA Met sulfoxide reductase family.</text>
</comment>
<dbReference type="SUPFAM" id="SSF55068">
    <property type="entry name" value="Peptide methionine sulfoxide reductase"/>
    <property type="match status" value="1"/>
</dbReference>
<dbReference type="InterPro" id="IPR036509">
    <property type="entry name" value="Met_Sox_Rdtase_MsrA_sf"/>
</dbReference>
<evidence type="ECO:0000259" key="5">
    <source>
        <dbReference type="Pfam" id="PF01625"/>
    </source>
</evidence>
<keyword evidence="7" id="KW-1185">Reference proteome</keyword>
<reference evidence="6 7" key="1">
    <citation type="submission" date="2020-08" db="EMBL/GenBank/DDBJ databases">
        <title>Genomic Encyclopedia of Type Strains, Phase IV (KMG-IV): sequencing the most valuable type-strain genomes for metagenomic binning, comparative biology and taxonomic classification.</title>
        <authorList>
            <person name="Goeker M."/>
        </authorList>
    </citation>
    <scope>NUCLEOTIDE SEQUENCE [LARGE SCALE GENOMIC DNA]</scope>
    <source>
        <strain evidence="6 7">DSM 24661</strain>
    </source>
</reference>
<evidence type="ECO:0000256" key="4">
    <source>
        <dbReference type="HAMAP-Rule" id="MF_01401"/>
    </source>
</evidence>
<organism evidence="6 7">
    <name type="scientific">Pectinatus brassicae</name>
    <dbReference type="NCBI Taxonomy" id="862415"/>
    <lineage>
        <taxon>Bacteria</taxon>
        <taxon>Bacillati</taxon>
        <taxon>Bacillota</taxon>
        <taxon>Negativicutes</taxon>
        <taxon>Selenomonadales</taxon>
        <taxon>Selenomonadaceae</taxon>
        <taxon>Pectinatus</taxon>
    </lineage>
</organism>
<gene>
    <name evidence="4" type="primary">msrA</name>
    <name evidence="6" type="ORF">HNR32_000676</name>
</gene>
<dbReference type="InterPro" id="IPR050162">
    <property type="entry name" value="MsrA_MetSO_reductase"/>
</dbReference>
<accession>A0A840UEU9</accession>
<comment type="catalytic activity">
    <reaction evidence="3 4">
        <text>[thioredoxin]-disulfide + L-methionine + H2O = L-methionine (S)-S-oxide + [thioredoxin]-dithiol</text>
        <dbReference type="Rhea" id="RHEA:19993"/>
        <dbReference type="Rhea" id="RHEA-COMP:10698"/>
        <dbReference type="Rhea" id="RHEA-COMP:10700"/>
        <dbReference type="ChEBI" id="CHEBI:15377"/>
        <dbReference type="ChEBI" id="CHEBI:29950"/>
        <dbReference type="ChEBI" id="CHEBI:50058"/>
        <dbReference type="ChEBI" id="CHEBI:57844"/>
        <dbReference type="ChEBI" id="CHEBI:58772"/>
        <dbReference type="EC" id="1.8.4.11"/>
    </reaction>
</comment>
<dbReference type="HAMAP" id="MF_01401">
    <property type="entry name" value="MsrA"/>
    <property type="match status" value="1"/>
</dbReference>
<comment type="catalytic activity">
    <reaction evidence="2 4">
        <text>L-methionyl-[protein] + [thioredoxin]-disulfide + H2O = L-methionyl-(S)-S-oxide-[protein] + [thioredoxin]-dithiol</text>
        <dbReference type="Rhea" id="RHEA:14217"/>
        <dbReference type="Rhea" id="RHEA-COMP:10698"/>
        <dbReference type="Rhea" id="RHEA-COMP:10700"/>
        <dbReference type="Rhea" id="RHEA-COMP:12313"/>
        <dbReference type="Rhea" id="RHEA-COMP:12315"/>
        <dbReference type="ChEBI" id="CHEBI:15377"/>
        <dbReference type="ChEBI" id="CHEBI:16044"/>
        <dbReference type="ChEBI" id="CHEBI:29950"/>
        <dbReference type="ChEBI" id="CHEBI:44120"/>
        <dbReference type="ChEBI" id="CHEBI:50058"/>
        <dbReference type="EC" id="1.8.4.11"/>
    </reaction>
</comment>
<dbReference type="PANTHER" id="PTHR42799">
    <property type="entry name" value="MITOCHONDRIAL PEPTIDE METHIONINE SULFOXIDE REDUCTASE"/>
    <property type="match status" value="1"/>
</dbReference>
<evidence type="ECO:0000313" key="6">
    <source>
        <dbReference type="EMBL" id="MBB5335549.1"/>
    </source>
</evidence>
<proteinExistence type="inferred from homology"/>
<comment type="function">
    <text evidence="4">Has an important function as a repair enzyme for proteins that have been inactivated by oxidation. Catalyzes the reversible oxidation-reduction of methionine sulfoxide in proteins to methionine.</text>
</comment>
<dbReference type="Proteomes" id="UP000559117">
    <property type="component" value="Unassembled WGS sequence"/>
</dbReference>
<evidence type="ECO:0000256" key="3">
    <source>
        <dbReference type="ARBA" id="ARBA00048782"/>
    </source>
</evidence>
<comment type="caution">
    <text evidence="4">Lacks conserved residue(s) required for the propagation of feature annotation.</text>
</comment>
<evidence type="ECO:0000313" key="7">
    <source>
        <dbReference type="Proteomes" id="UP000559117"/>
    </source>
</evidence>
<dbReference type="RefSeq" id="WP_183859635.1">
    <property type="nucleotide sequence ID" value="NZ_JACHFH010000006.1"/>
</dbReference>
<dbReference type="PANTHER" id="PTHR42799:SF2">
    <property type="entry name" value="MITOCHONDRIAL PEPTIDE METHIONINE SULFOXIDE REDUCTASE"/>
    <property type="match status" value="1"/>
</dbReference>
<dbReference type="GO" id="GO:0034599">
    <property type="term" value="P:cellular response to oxidative stress"/>
    <property type="evidence" value="ECO:0007669"/>
    <property type="project" value="TreeGrafter"/>
</dbReference>
<evidence type="ECO:0000256" key="2">
    <source>
        <dbReference type="ARBA" id="ARBA00047806"/>
    </source>
</evidence>
<dbReference type="EMBL" id="JACHFH010000006">
    <property type="protein sequence ID" value="MBB5335549.1"/>
    <property type="molecule type" value="Genomic_DNA"/>
</dbReference>
<feature type="domain" description="Peptide methionine sulphoxide reductase MsrA" evidence="5">
    <location>
        <begin position="5"/>
        <end position="172"/>
    </location>
</feature>
<keyword evidence="1 4" id="KW-0560">Oxidoreductase</keyword>
<name>A0A840UEU9_9FIRM</name>